<evidence type="ECO:0000256" key="2">
    <source>
        <dbReference type="ARBA" id="ARBA00022679"/>
    </source>
</evidence>
<evidence type="ECO:0000256" key="1">
    <source>
        <dbReference type="ARBA" id="ARBA00022603"/>
    </source>
</evidence>
<dbReference type="PANTHER" id="PTHR21008">
    <property type="entry name" value="S-ADENOSYLMETHIONINE SENSOR UPSTREAM OF MTORC1-RELATED"/>
    <property type="match status" value="1"/>
</dbReference>
<evidence type="ECO:0000256" key="3">
    <source>
        <dbReference type="ARBA" id="ARBA00022691"/>
    </source>
</evidence>
<name>A0A8H5LIM4_9AGAR</name>
<dbReference type="InterPro" id="IPR021867">
    <property type="entry name" value="Bmt2/SAMTOR"/>
</dbReference>
<keyword evidence="1 4" id="KW-0489">Methyltransferase</keyword>
<evidence type="ECO:0000313" key="7">
    <source>
        <dbReference type="Proteomes" id="UP000559027"/>
    </source>
</evidence>
<evidence type="ECO:0000256" key="5">
    <source>
        <dbReference type="SAM" id="MobiDB-lite"/>
    </source>
</evidence>
<comment type="caution">
    <text evidence="6">The sequence shown here is derived from an EMBL/GenBank/DDBJ whole genome shotgun (WGS) entry which is preliminary data.</text>
</comment>
<feature type="binding site" evidence="4">
    <location>
        <position position="137"/>
    </location>
    <ligand>
        <name>S-adenosyl-L-methionine</name>
        <dbReference type="ChEBI" id="CHEBI:59789"/>
    </ligand>
</feature>
<feature type="compositionally biased region" description="Polar residues" evidence="5">
    <location>
        <begin position="15"/>
        <end position="26"/>
    </location>
</feature>
<dbReference type="GO" id="GO:0016433">
    <property type="term" value="F:rRNA (adenine) methyltransferase activity"/>
    <property type="evidence" value="ECO:0007669"/>
    <property type="project" value="UniProtKB-UniRule"/>
</dbReference>
<feature type="region of interest" description="Disordered" evidence="5">
    <location>
        <begin position="1"/>
        <end position="26"/>
    </location>
</feature>
<dbReference type="HAMAP" id="MF_03044">
    <property type="entry name" value="BMT2"/>
    <property type="match status" value="1"/>
</dbReference>
<evidence type="ECO:0000256" key="4">
    <source>
        <dbReference type="HAMAP-Rule" id="MF_03044"/>
    </source>
</evidence>
<proteinExistence type="inferred from homology"/>
<dbReference type="AlphaFoldDB" id="A0A8H5LIM4"/>
<dbReference type="Pfam" id="PF11968">
    <property type="entry name" value="Bmt2"/>
    <property type="match status" value="1"/>
</dbReference>
<protein>
    <recommendedName>
        <fullName evidence="4">25S rRNA adenine-N(1) methyltransferase</fullName>
        <ecNumber evidence="4">2.1.1.-</ecNumber>
    </recommendedName>
</protein>
<comment type="function">
    <text evidence="4">S-adenosyl-L-methionine-dependent methyltransferase that specifically methylates the N(1) position of an adenine present in helix 65 in 25S rRNA.</text>
</comment>
<gene>
    <name evidence="6" type="ORF">D9756_001736</name>
</gene>
<dbReference type="Proteomes" id="UP000559027">
    <property type="component" value="Unassembled WGS sequence"/>
</dbReference>
<keyword evidence="3 4" id="KW-0949">S-adenosyl-L-methionine</keyword>
<comment type="subcellular location">
    <subcellularLocation>
        <location evidence="4">Nucleus</location>
        <location evidence="4">Nucleolus</location>
    </subcellularLocation>
</comment>
<feature type="compositionally biased region" description="Basic residues" evidence="5">
    <location>
        <begin position="1"/>
        <end position="10"/>
    </location>
</feature>
<keyword evidence="7" id="KW-1185">Reference proteome</keyword>
<dbReference type="OrthoDB" id="5954793at2759"/>
<dbReference type="EC" id="2.1.1.-" evidence="4"/>
<evidence type="ECO:0000313" key="6">
    <source>
        <dbReference type="EMBL" id="KAF5358494.1"/>
    </source>
</evidence>
<dbReference type="EMBL" id="JAACJO010000005">
    <property type="protein sequence ID" value="KAF5358494.1"/>
    <property type="molecule type" value="Genomic_DNA"/>
</dbReference>
<keyword evidence="4" id="KW-0539">Nucleus</keyword>
<organism evidence="6 7">
    <name type="scientific">Leucocoprinus leucothites</name>
    <dbReference type="NCBI Taxonomy" id="201217"/>
    <lineage>
        <taxon>Eukaryota</taxon>
        <taxon>Fungi</taxon>
        <taxon>Dikarya</taxon>
        <taxon>Basidiomycota</taxon>
        <taxon>Agaricomycotina</taxon>
        <taxon>Agaricomycetes</taxon>
        <taxon>Agaricomycetidae</taxon>
        <taxon>Agaricales</taxon>
        <taxon>Agaricineae</taxon>
        <taxon>Agaricaceae</taxon>
        <taxon>Leucocoprinus</taxon>
    </lineage>
</organism>
<keyword evidence="2 4" id="KW-0808">Transferase</keyword>
<comment type="similarity">
    <text evidence="4">Belongs to the BMT2 family.</text>
</comment>
<accession>A0A8H5LIM4</accession>
<dbReference type="GO" id="GO:0005730">
    <property type="term" value="C:nucleolus"/>
    <property type="evidence" value="ECO:0007669"/>
    <property type="project" value="UniProtKB-SubCell"/>
</dbReference>
<sequence length="278" mass="31998">MAKARKRKVPISKVAPTTMTSSKPQASRNIIRRFHVLIKDQAQLKSKHSLSPSDAEELSRINEEIEQLGGLEWYQQMSAIGQGNDRGGGSEKIFIGWLKELKAHEARQEKLQLLEVGALKPDNYKHCTSWIQNTPIDLRSRHPDIKERDFLLLDTIENEGKWDAVSLSLVVNFVPEAIDRGRMLHLANTILKDSGYLFLALPLPCVANSRYMTFDHLNLLMESLGFTELRRRWKEGGKMAYWLYEKQCGPQSRDFDNFMKKTVLRTGNRNNFTILLTR</sequence>
<dbReference type="SUPFAM" id="SSF53335">
    <property type="entry name" value="S-adenosyl-L-methionine-dependent methyltransferases"/>
    <property type="match status" value="1"/>
</dbReference>
<dbReference type="PANTHER" id="PTHR21008:SF1">
    <property type="entry name" value="25S RRNA (ADENINE(2142)-N(1))-METHYLTRANSFERASE"/>
    <property type="match status" value="1"/>
</dbReference>
<feature type="binding site" evidence="4">
    <location>
        <position position="117"/>
    </location>
    <ligand>
        <name>S-adenosyl-L-methionine</name>
        <dbReference type="ChEBI" id="CHEBI:59789"/>
    </ligand>
</feature>
<reference evidence="6 7" key="1">
    <citation type="journal article" date="2020" name="ISME J.">
        <title>Uncovering the hidden diversity of litter-decomposition mechanisms in mushroom-forming fungi.</title>
        <authorList>
            <person name="Floudas D."/>
            <person name="Bentzer J."/>
            <person name="Ahren D."/>
            <person name="Johansson T."/>
            <person name="Persson P."/>
            <person name="Tunlid A."/>
        </authorList>
    </citation>
    <scope>NUCLEOTIDE SEQUENCE [LARGE SCALE GENOMIC DNA]</scope>
    <source>
        <strain evidence="6 7">CBS 146.42</strain>
    </source>
</reference>
<dbReference type="InterPro" id="IPR029063">
    <property type="entry name" value="SAM-dependent_MTases_sf"/>
</dbReference>